<dbReference type="GO" id="GO:0016829">
    <property type="term" value="F:lyase activity"/>
    <property type="evidence" value="ECO:0007669"/>
    <property type="project" value="UniProtKB-KW"/>
</dbReference>
<evidence type="ECO:0000313" key="1">
    <source>
        <dbReference type="EMBL" id="NMH87318.1"/>
    </source>
</evidence>
<dbReference type="InterPro" id="IPR015813">
    <property type="entry name" value="Pyrv/PenolPyrv_kinase-like_dom"/>
</dbReference>
<dbReference type="EMBL" id="JABBHF010000003">
    <property type="protein sequence ID" value="NMH87318.1"/>
    <property type="molecule type" value="Genomic_DNA"/>
</dbReference>
<reference evidence="1 2" key="1">
    <citation type="submission" date="2020-04" db="EMBL/GenBank/DDBJ databases">
        <title>A Flavivirga sp. nov.</title>
        <authorList>
            <person name="Sun X."/>
        </authorList>
    </citation>
    <scope>NUCLEOTIDE SEQUENCE [LARGE SCALE GENOMIC DNA]</scope>
    <source>
        <strain evidence="1 2">Y03</strain>
    </source>
</reference>
<dbReference type="InterPro" id="IPR039556">
    <property type="entry name" value="ICL/PEPM"/>
</dbReference>
<gene>
    <name evidence="1" type="ORF">HHX25_07370</name>
</gene>
<evidence type="ECO:0000313" key="2">
    <source>
        <dbReference type="Proteomes" id="UP000746690"/>
    </source>
</evidence>
<protein>
    <submittedName>
        <fullName evidence="1">Isocitrate lyase/phosphoenolpyruvate mutase family protein</fullName>
    </submittedName>
</protein>
<dbReference type="SUPFAM" id="SSF51621">
    <property type="entry name" value="Phosphoenolpyruvate/pyruvate domain"/>
    <property type="match status" value="1"/>
</dbReference>
<dbReference type="Pfam" id="PF13714">
    <property type="entry name" value="PEP_mutase"/>
    <property type="match status" value="1"/>
</dbReference>
<proteinExistence type="predicted"/>
<dbReference type="CDD" id="cd00377">
    <property type="entry name" value="ICL_PEPM"/>
    <property type="match status" value="1"/>
</dbReference>
<keyword evidence="1" id="KW-0456">Lyase</keyword>
<dbReference type="Proteomes" id="UP000746690">
    <property type="component" value="Unassembled WGS sequence"/>
</dbReference>
<sequence length="254" mass="28661">MEFKNLHHQDTPLLIANVWDVPSAKTAEKLNLQAIATSSSAIAMSLGYNDGEDMKFSELEYVVKQILSNTNLPLSVDLESGYSRYPIEIANHILRLEALGVVGINIEDSVVNEKRTLLNANEFAETLMGVNAILKKENSAIFINVRIDTFILLQENVIEATKKRIELYQNVGANGIFIPCIEKEKDIKNIVNCTHLPINVMCMPNLPDFDTLDKLGVKRISMGDFLFKKMYHEFEESTKAILDQKSFKSIFDFA</sequence>
<organism evidence="1 2">
    <name type="scientific">Flavivirga algicola</name>
    <dbReference type="NCBI Taxonomy" id="2729136"/>
    <lineage>
        <taxon>Bacteria</taxon>
        <taxon>Pseudomonadati</taxon>
        <taxon>Bacteroidota</taxon>
        <taxon>Flavobacteriia</taxon>
        <taxon>Flavobacteriales</taxon>
        <taxon>Flavobacteriaceae</taxon>
        <taxon>Flavivirga</taxon>
    </lineage>
</organism>
<name>A0ABX1RXB5_9FLAO</name>
<dbReference type="PANTHER" id="PTHR42905:SF16">
    <property type="entry name" value="CARBOXYPHOSPHONOENOLPYRUVATE PHOSPHONOMUTASE-LIKE PROTEIN (AFU_ORTHOLOGUE AFUA_5G07230)"/>
    <property type="match status" value="1"/>
</dbReference>
<dbReference type="RefSeq" id="WP_169671691.1">
    <property type="nucleotide sequence ID" value="NZ_JABBHF010000003.1"/>
</dbReference>
<dbReference type="InterPro" id="IPR040442">
    <property type="entry name" value="Pyrv_kinase-like_dom_sf"/>
</dbReference>
<accession>A0ABX1RXB5</accession>
<dbReference type="Gene3D" id="3.20.20.60">
    <property type="entry name" value="Phosphoenolpyruvate-binding domains"/>
    <property type="match status" value="1"/>
</dbReference>
<keyword evidence="2" id="KW-1185">Reference proteome</keyword>
<dbReference type="PANTHER" id="PTHR42905">
    <property type="entry name" value="PHOSPHOENOLPYRUVATE CARBOXYLASE"/>
    <property type="match status" value="1"/>
</dbReference>
<comment type="caution">
    <text evidence="1">The sequence shown here is derived from an EMBL/GenBank/DDBJ whole genome shotgun (WGS) entry which is preliminary data.</text>
</comment>